<keyword evidence="6" id="KW-1185">Reference proteome</keyword>
<dbReference type="InterPro" id="IPR017937">
    <property type="entry name" value="Thioredoxin_CS"/>
</dbReference>
<proteinExistence type="predicted"/>
<dbReference type="Gene3D" id="3.40.30.10">
    <property type="entry name" value="Glutaredoxin"/>
    <property type="match status" value="1"/>
</dbReference>
<dbReference type="InterPro" id="IPR013766">
    <property type="entry name" value="Thioredoxin_domain"/>
</dbReference>
<evidence type="ECO:0000313" key="6">
    <source>
        <dbReference type="Proteomes" id="UP000636453"/>
    </source>
</evidence>
<comment type="caution">
    <text evidence="5">The sequence shown here is derived from an EMBL/GenBank/DDBJ whole genome shotgun (WGS) entry which is preliminary data.</text>
</comment>
<dbReference type="Pfam" id="PF08534">
    <property type="entry name" value="Redoxin"/>
    <property type="match status" value="1"/>
</dbReference>
<organism evidence="5 6">
    <name type="scientific">Vulcaniibacterium thermophilum</name>
    <dbReference type="NCBI Taxonomy" id="1169913"/>
    <lineage>
        <taxon>Bacteria</taxon>
        <taxon>Pseudomonadati</taxon>
        <taxon>Pseudomonadota</taxon>
        <taxon>Gammaproteobacteria</taxon>
        <taxon>Lysobacterales</taxon>
        <taxon>Lysobacteraceae</taxon>
        <taxon>Vulcaniibacterium</taxon>
    </lineage>
</organism>
<evidence type="ECO:0000256" key="2">
    <source>
        <dbReference type="ARBA" id="ARBA00022748"/>
    </source>
</evidence>
<dbReference type="GO" id="GO:0030313">
    <property type="term" value="C:cell envelope"/>
    <property type="evidence" value="ECO:0007669"/>
    <property type="project" value="UniProtKB-SubCell"/>
</dbReference>
<dbReference type="SUPFAM" id="SSF52833">
    <property type="entry name" value="Thioredoxin-like"/>
    <property type="match status" value="1"/>
</dbReference>
<evidence type="ECO:0000256" key="3">
    <source>
        <dbReference type="ARBA" id="ARBA00023284"/>
    </source>
</evidence>
<dbReference type="InterPro" id="IPR036249">
    <property type="entry name" value="Thioredoxin-like_sf"/>
</dbReference>
<protein>
    <recommendedName>
        <fullName evidence="4">Thioredoxin domain-containing protein</fullName>
    </recommendedName>
</protein>
<dbReference type="AlphaFoldDB" id="A0A918Z0S0"/>
<evidence type="ECO:0000256" key="1">
    <source>
        <dbReference type="ARBA" id="ARBA00004196"/>
    </source>
</evidence>
<dbReference type="GO" id="GO:0015036">
    <property type="term" value="F:disulfide oxidoreductase activity"/>
    <property type="evidence" value="ECO:0007669"/>
    <property type="project" value="UniProtKB-ARBA"/>
</dbReference>
<dbReference type="GO" id="GO:0017004">
    <property type="term" value="P:cytochrome complex assembly"/>
    <property type="evidence" value="ECO:0007669"/>
    <property type="project" value="UniProtKB-KW"/>
</dbReference>
<dbReference type="CDD" id="cd02966">
    <property type="entry name" value="TlpA_like_family"/>
    <property type="match status" value="1"/>
</dbReference>
<gene>
    <name evidence="5" type="ORF">GCM10007167_11260</name>
</gene>
<keyword evidence="2" id="KW-0201">Cytochrome c-type biogenesis</keyword>
<accession>A0A918Z0S0</accession>
<name>A0A918Z0S0_9GAMM</name>
<dbReference type="Proteomes" id="UP000636453">
    <property type="component" value="Unassembled WGS sequence"/>
</dbReference>
<dbReference type="EMBL" id="BNCF01000005">
    <property type="protein sequence ID" value="GHE31100.1"/>
    <property type="molecule type" value="Genomic_DNA"/>
</dbReference>
<dbReference type="PROSITE" id="PS51352">
    <property type="entry name" value="THIOREDOXIN_2"/>
    <property type="match status" value="1"/>
</dbReference>
<dbReference type="InterPro" id="IPR050553">
    <property type="entry name" value="Thioredoxin_ResA/DsbE_sf"/>
</dbReference>
<dbReference type="RefSeq" id="WP_146473052.1">
    <property type="nucleotide sequence ID" value="NZ_BNCF01000005.1"/>
</dbReference>
<feature type="domain" description="Thioredoxin" evidence="4">
    <location>
        <begin position="58"/>
        <end position="197"/>
    </location>
</feature>
<dbReference type="InterPro" id="IPR013740">
    <property type="entry name" value="Redoxin"/>
</dbReference>
<keyword evidence="3" id="KW-0676">Redox-active center</keyword>
<dbReference type="PROSITE" id="PS00194">
    <property type="entry name" value="THIOREDOXIN_1"/>
    <property type="match status" value="1"/>
</dbReference>
<reference evidence="5" key="2">
    <citation type="submission" date="2020-09" db="EMBL/GenBank/DDBJ databases">
        <authorList>
            <person name="Sun Q."/>
            <person name="Kim S."/>
        </authorList>
    </citation>
    <scope>NUCLEOTIDE SEQUENCE</scope>
    <source>
        <strain evidence="5">KCTC 32020</strain>
    </source>
</reference>
<evidence type="ECO:0000313" key="5">
    <source>
        <dbReference type="EMBL" id="GHE31100.1"/>
    </source>
</evidence>
<dbReference type="PANTHER" id="PTHR42852">
    <property type="entry name" value="THIOL:DISULFIDE INTERCHANGE PROTEIN DSBE"/>
    <property type="match status" value="1"/>
</dbReference>
<reference evidence="5" key="1">
    <citation type="journal article" date="2014" name="Int. J. Syst. Evol. Microbiol.">
        <title>Complete genome sequence of Corynebacterium casei LMG S-19264T (=DSM 44701T), isolated from a smear-ripened cheese.</title>
        <authorList>
            <consortium name="US DOE Joint Genome Institute (JGI-PGF)"/>
            <person name="Walter F."/>
            <person name="Albersmeier A."/>
            <person name="Kalinowski J."/>
            <person name="Ruckert C."/>
        </authorList>
    </citation>
    <scope>NUCLEOTIDE SEQUENCE</scope>
    <source>
        <strain evidence="5">KCTC 32020</strain>
    </source>
</reference>
<dbReference type="OrthoDB" id="9796554at2"/>
<comment type="subcellular location">
    <subcellularLocation>
        <location evidence="1">Cell envelope</location>
    </subcellularLocation>
</comment>
<sequence>MKRGTGTVIAVALAAGLLGAVVGLWRQDFNPLLRTETGQRLLLEAAERAAPPAPVPVARRGDPMPGLALDRLDGSPIALPAAYRGRPLLINFWASWCAPCVEEMPELDRFARSQGPNGVQVVGIALDEADAVRAFLGRVPVVYPILLDRPGPADSSVRLGNVRGVLPYTVLVDGEGRIVRQKIGPFARGEVTGWAAR</sequence>
<evidence type="ECO:0000259" key="4">
    <source>
        <dbReference type="PROSITE" id="PS51352"/>
    </source>
</evidence>
<dbReference type="PANTHER" id="PTHR42852:SF13">
    <property type="entry name" value="PROTEIN DIPZ"/>
    <property type="match status" value="1"/>
</dbReference>